<feature type="region of interest" description="Disordered" evidence="1">
    <location>
        <begin position="1"/>
        <end position="72"/>
    </location>
</feature>
<gene>
    <name evidence="2" type="ORF">CYMTET_6987</name>
</gene>
<sequence>MRGTQTGEDRKAVQSVSSSWKAREAPTGPSNSGGAAESSAGTPGASALTVSITPAPPGGKPSGGRGGAGLDV</sequence>
<name>A0AAE0GXU3_9CHLO</name>
<dbReference type="EMBL" id="LGRX02001835">
    <property type="protein sequence ID" value="KAK3285411.1"/>
    <property type="molecule type" value="Genomic_DNA"/>
</dbReference>
<evidence type="ECO:0000256" key="1">
    <source>
        <dbReference type="SAM" id="MobiDB-lite"/>
    </source>
</evidence>
<keyword evidence="3" id="KW-1185">Reference proteome</keyword>
<reference evidence="2 3" key="1">
    <citation type="journal article" date="2015" name="Genome Biol. Evol.">
        <title>Comparative Genomics of a Bacterivorous Green Alga Reveals Evolutionary Causalities and Consequences of Phago-Mixotrophic Mode of Nutrition.</title>
        <authorList>
            <person name="Burns J.A."/>
            <person name="Paasch A."/>
            <person name="Narechania A."/>
            <person name="Kim E."/>
        </authorList>
    </citation>
    <scope>NUCLEOTIDE SEQUENCE [LARGE SCALE GENOMIC DNA]</scope>
    <source>
        <strain evidence="2 3">PLY_AMNH</strain>
    </source>
</reference>
<protein>
    <submittedName>
        <fullName evidence="2">Uncharacterized protein</fullName>
    </submittedName>
</protein>
<feature type="compositionally biased region" description="Gly residues" evidence="1">
    <location>
        <begin position="60"/>
        <end position="72"/>
    </location>
</feature>
<evidence type="ECO:0000313" key="2">
    <source>
        <dbReference type="EMBL" id="KAK3285411.1"/>
    </source>
</evidence>
<dbReference type="AlphaFoldDB" id="A0AAE0GXU3"/>
<organism evidence="2 3">
    <name type="scientific">Cymbomonas tetramitiformis</name>
    <dbReference type="NCBI Taxonomy" id="36881"/>
    <lineage>
        <taxon>Eukaryota</taxon>
        <taxon>Viridiplantae</taxon>
        <taxon>Chlorophyta</taxon>
        <taxon>Pyramimonadophyceae</taxon>
        <taxon>Pyramimonadales</taxon>
        <taxon>Pyramimonadaceae</taxon>
        <taxon>Cymbomonas</taxon>
    </lineage>
</organism>
<feature type="compositionally biased region" description="Low complexity" evidence="1">
    <location>
        <begin position="28"/>
        <end position="47"/>
    </location>
</feature>
<accession>A0AAE0GXU3</accession>
<evidence type="ECO:0000313" key="3">
    <source>
        <dbReference type="Proteomes" id="UP001190700"/>
    </source>
</evidence>
<dbReference type="Proteomes" id="UP001190700">
    <property type="component" value="Unassembled WGS sequence"/>
</dbReference>
<proteinExistence type="predicted"/>
<comment type="caution">
    <text evidence="2">The sequence shown here is derived from an EMBL/GenBank/DDBJ whole genome shotgun (WGS) entry which is preliminary data.</text>
</comment>